<dbReference type="EMBL" id="MU276166">
    <property type="protein sequence ID" value="KAI0040803.1"/>
    <property type="molecule type" value="Genomic_DNA"/>
</dbReference>
<protein>
    <submittedName>
        <fullName evidence="1">Uncharacterized protein</fullName>
    </submittedName>
</protein>
<keyword evidence="2" id="KW-1185">Reference proteome</keyword>
<name>A0ACB8R9X8_9AGAM</name>
<sequence length="629" mass="66080">MVSDLWKASQDGNLASVHDLAAQATPADLEIKDQDGVTPLIAAVKNGHYDVVKALLFHGAHPLHASAQGLPEQYTSDAAILELLRTAAPPKINPDLAHQDQGYAHDPSLMPPKGYYLQPPGPYAYYPGMPVPPLPEGGVPFYPPPVSPAEDQGQQQPSPNAQPPPPQSGNMPPPEIARLIPCRYFPACRYGASCMFAHPQGPFYPSPMSPPAQYPAQYEHAPPQAYPPNFYAMPPPPSFQTPNGLPPPHLTPVSPQSASQSAPPPPPFAHHGASAEILSPVQGPFSPNGGPGPVPYGPMSPTSPSSYPHANHVPVPLSAPPLPPPQHIAPPGPQSPTAPYPAVNGPYEQRHDGAGQYPPPPLAQRPPPDTNGVHKSPPQQGPDAFGPNGHREPTANRRGGFRRPSFASRKPPCLFFPAGRCRNGDECRFPHVLPDASAPHPPGHFGRGGRFRPAQNGTAHLEEKLANLGLRDDGAPQASSGSTTPSDRPRPSPSHKQFSSLPNGTRPAVRAPVPKQRVPGADEFPVLGGATTPPARSPGPNGHIGLSGPTAAQVLQAPPMRRGDSKDSLSAPSEPTPEPARQTQAPKAAPEPPVIPATPREHVVSRLPISFAAVANGAADHSKEVSVSA</sequence>
<reference evidence="1" key="2">
    <citation type="journal article" date="2022" name="New Phytol.">
        <title>Evolutionary transition to the ectomycorrhizal habit in the genomes of a hyperdiverse lineage of mushroom-forming fungi.</title>
        <authorList>
            <person name="Looney B."/>
            <person name="Miyauchi S."/>
            <person name="Morin E."/>
            <person name="Drula E."/>
            <person name="Courty P.E."/>
            <person name="Kohler A."/>
            <person name="Kuo A."/>
            <person name="LaButti K."/>
            <person name="Pangilinan J."/>
            <person name="Lipzen A."/>
            <person name="Riley R."/>
            <person name="Andreopoulos W."/>
            <person name="He G."/>
            <person name="Johnson J."/>
            <person name="Nolan M."/>
            <person name="Tritt A."/>
            <person name="Barry K.W."/>
            <person name="Grigoriev I.V."/>
            <person name="Nagy L.G."/>
            <person name="Hibbett D."/>
            <person name="Henrissat B."/>
            <person name="Matheny P.B."/>
            <person name="Labbe J."/>
            <person name="Martin F.M."/>
        </authorList>
    </citation>
    <scope>NUCLEOTIDE SEQUENCE</scope>
    <source>
        <strain evidence="1">FP105234-sp</strain>
    </source>
</reference>
<reference evidence="1" key="1">
    <citation type="submission" date="2021-02" db="EMBL/GenBank/DDBJ databases">
        <authorList>
            <consortium name="DOE Joint Genome Institute"/>
            <person name="Ahrendt S."/>
            <person name="Looney B.P."/>
            <person name="Miyauchi S."/>
            <person name="Morin E."/>
            <person name="Drula E."/>
            <person name="Courty P.E."/>
            <person name="Chicoki N."/>
            <person name="Fauchery L."/>
            <person name="Kohler A."/>
            <person name="Kuo A."/>
            <person name="Labutti K."/>
            <person name="Pangilinan J."/>
            <person name="Lipzen A."/>
            <person name="Riley R."/>
            <person name="Andreopoulos W."/>
            <person name="He G."/>
            <person name="Johnson J."/>
            <person name="Barry K.W."/>
            <person name="Grigoriev I.V."/>
            <person name="Nagy L."/>
            <person name="Hibbett D."/>
            <person name="Henrissat B."/>
            <person name="Matheny P.B."/>
            <person name="Labbe J."/>
            <person name="Martin F."/>
        </authorList>
    </citation>
    <scope>NUCLEOTIDE SEQUENCE</scope>
    <source>
        <strain evidence="1">FP105234-sp</strain>
    </source>
</reference>
<accession>A0ACB8R9X8</accession>
<evidence type="ECO:0000313" key="1">
    <source>
        <dbReference type="EMBL" id="KAI0040803.1"/>
    </source>
</evidence>
<organism evidence="1 2">
    <name type="scientific">Auriscalpium vulgare</name>
    <dbReference type="NCBI Taxonomy" id="40419"/>
    <lineage>
        <taxon>Eukaryota</taxon>
        <taxon>Fungi</taxon>
        <taxon>Dikarya</taxon>
        <taxon>Basidiomycota</taxon>
        <taxon>Agaricomycotina</taxon>
        <taxon>Agaricomycetes</taxon>
        <taxon>Russulales</taxon>
        <taxon>Auriscalpiaceae</taxon>
        <taxon>Auriscalpium</taxon>
    </lineage>
</organism>
<gene>
    <name evidence="1" type="ORF">FA95DRAFT_1611504</name>
</gene>
<evidence type="ECO:0000313" key="2">
    <source>
        <dbReference type="Proteomes" id="UP000814033"/>
    </source>
</evidence>
<dbReference type="Proteomes" id="UP000814033">
    <property type="component" value="Unassembled WGS sequence"/>
</dbReference>
<comment type="caution">
    <text evidence="1">The sequence shown here is derived from an EMBL/GenBank/DDBJ whole genome shotgun (WGS) entry which is preliminary data.</text>
</comment>
<proteinExistence type="predicted"/>